<proteinExistence type="predicted"/>
<protein>
    <recommendedName>
        <fullName evidence="2">DUF6534 domain-containing protein</fullName>
    </recommendedName>
</protein>
<dbReference type="EMBL" id="LVVM01000537">
    <property type="protein sequence ID" value="OJA20490.1"/>
    <property type="molecule type" value="Genomic_DNA"/>
</dbReference>
<gene>
    <name evidence="3" type="ORF">AZE42_01980</name>
</gene>
<evidence type="ECO:0000313" key="3">
    <source>
        <dbReference type="EMBL" id="OJA20490.1"/>
    </source>
</evidence>
<evidence type="ECO:0000256" key="1">
    <source>
        <dbReference type="SAM" id="Phobius"/>
    </source>
</evidence>
<feature type="transmembrane region" description="Helical" evidence="1">
    <location>
        <begin position="187"/>
        <end position="208"/>
    </location>
</feature>
<feature type="transmembrane region" description="Helical" evidence="1">
    <location>
        <begin position="12"/>
        <end position="35"/>
    </location>
</feature>
<feature type="domain" description="DUF6534" evidence="2">
    <location>
        <begin position="125"/>
        <end position="212"/>
    </location>
</feature>
<dbReference type="Pfam" id="PF20152">
    <property type="entry name" value="DUF6534"/>
    <property type="match status" value="1"/>
</dbReference>
<dbReference type="PANTHER" id="PTHR40465">
    <property type="entry name" value="CHROMOSOME 1, WHOLE GENOME SHOTGUN SEQUENCE"/>
    <property type="match status" value="1"/>
</dbReference>
<evidence type="ECO:0000259" key="2">
    <source>
        <dbReference type="Pfam" id="PF20152"/>
    </source>
</evidence>
<dbReference type="Proteomes" id="UP000183567">
    <property type="component" value="Unassembled WGS sequence"/>
</dbReference>
<keyword evidence="1" id="KW-0472">Membrane</keyword>
<evidence type="ECO:0000313" key="4">
    <source>
        <dbReference type="Proteomes" id="UP000183567"/>
    </source>
</evidence>
<dbReference type="InterPro" id="IPR045339">
    <property type="entry name" value="DUF6534"/>
</dbReference>
<organism evidence="3 4">
    <name type="scientific">Rhizopogon vesiculosus</name>
    <dbReference type="NCBI Taxonomy" id="180088"/>
    <lineage>
        <taxon>Eukaryota</taxon>
        <taxon>Fungi</taxon>
        <taxon>Dikarya</taxon>
        <taxon>Basidiomycota</taxon>
        <taxon>Agaricomycotina</taxon>
        <taxon>Agaricomycetes</taxon>
        <taxon>Agaricomycetidae</taxon>
        <taxon>Boletales</taxon>
        <taxon>Suillineae</taxon>
        <taxon>Rhizopogonaceae</taxon>
        <taxon>Rhizopogon</taxon>
    </lineage>
</organism>
<reference evidence="3 4" key="1">
    <citation type="submission" date="2016-03" db="EMBL/GenBank/DDBJ databases">
        <title>Comparative genomics of the ectomycorrhizal sister species Rhizopogon vinicolor and Rhizopogon vesiculosus (Basidiomycota: Boletales) reveals a divergence of the mating type B locus.</title>
        <authorList>
            <person name="Mujic A.B."/>
            <person name="Kuo A."/>
            <person name="Tritt A."/>
            <person name="Lipzen A."/>
            <person name="Chen C."/>
            <person name="Johnson J."/>
            <person name="Sharma A."/>
            <person name="Barry K."/>
            <person name="Grigoriev I.V."/>
            <person name="Spatafora J.W."/>
        </authorList>
    </citation>
    <scope>NUCLEOTIDE SEQUENCE [LARGE SCALE GENOMIC DNA]</scope>
    <source>
        <strain evidence="3 4">AM-OR11-056</strain>
    </source>
</reference>
<name>A0A1J8RFF4_9AGAM</name>
<keyword evidence="1" id="KW-0812">Transmembrane</keyword>
<keyword evidence="1" id="KW-1133">Transmembrane helix</keyword>
<feature type="transmembrane region" description="Helical" evidence="1">
    <location>
        <begin position="117"/>
        <end position="136"/>
    </location>
</feature>
<accession>A0A1J8RFF4</accession>
<feature type="transmembrane region" description="Helical" evidence="1">
    <location>
        <begin position="157"/>
        <end position="181"/>
    </location>
</feature>
<sequence>MSPFPTGTTYGVYFFSTLLCALLWGVSCIQILSFFTRYVRDDRWLKAIHDKHCTNSTGSAWSICSPSRSLRNFFILRGGSSGVLGFCLNNEPLYGTYGSLRSETLIIFFSPSLKGVVVSYLVITAFVDITIALSLTKSLRKLNRHIVTAATSEMIRRLIIFSIFGGIWTASFALLVMITYLAFPNTAIYLVFDLPLCSLYCNTLLASLNSRDRGSIASLKELTTFRAATGPIILSTIIGLQDSEFEEERNSIGDDWK</sequence>
<keyword evidence="4" id="KW-1185">Reference proteome</keyword>
<comment type="caution">
    <text evidence="3">The sequence shown here is derived from an EMBL/GenBank/DDBJ whole genome shotgun (WGS) entry which is preliminary data.</text>
</comment>
<dbReference type="PANTHER" id="PTHR40465:SF1">
    <property type="entry name" value="DUF6534 DOMAIN-CONTAINING PROTEIN"/>
    <property type="match status" value="1"/>
</dbReference>
<dbReference type="AlphaFoldDB" id="A0A1J8RFF4"/>
<dbReference type="OrthoDB" id="2687272at2759"/>